<dbReference type="Proteomes" id="UP000188184">
    <property type="component" value="Chromosome"/>
</dbReference>
<evidence type="ECO:0000313" key="4">
    <source>
        <dbReference type="Proteomes" id="UP000188184"/>
    </source>
</evidence>
<dbReference type="PRINTS" id="PR00096">
    <property type="entry name" value="GATASE"/>
</dbReference>
<dbReference type="AlphaFoldDB" id="A0A1Q2KZ63"/>
<dbReference type="OrthoDB" id="9804328at2"/>
<dbReference type="CDD" id="cd01743">
    <property type="entry name" value="GATase1_Anthranilate_Synthase"/>
    <property type="match status" value="1"/>
</dbReference>
<organism evidence="3 4">
    <name type="scientific">Planococcus lenghuensis</name>
    <dbReference type="NCBI Taxonomy" id="2213202"/>
    <lineage>
        <taxon>Bacteria</taxon>
        <taxon>Bacillati</taxon>
        <taxon>Bacillota</taxon>
        <taxon>Bacilli</taxon>
        <taxon>Bacillales</taxon>
        <taxon>Caryophanaceae</taxon>
        <taxon>Planococcus</taxon>
    </lineage>
</organism>
<dbReference type="InterPro" id="IPR017926">
    <property type="entry name" value="GATASE"/>
</dbReference>
<sequence>MIAIIDHYDSFTYNLVHLFEQLDPDIRVLQHDRLLPENLHSPQPKLIVLSPGPGAPADSKAARKVLDTFSGIVPILGVCLGHQAIVDYYGGRITAGKAPVHGKVSAVHHDGQGLFAGVPNPTDAVRYHSLTAEEAALPDVLQVTARSEDGVIMGVRHRTDPVWGIQFHPESILTAAGPQLLSNSVREAEDWLESKAGGGCLDANSVFAL</sequence>
<gene>
    <name evidence="3" type="ORF">B0X71_10300</name>
</gene>
<evidence type="ECO:0000256" key="1">
    <source>
        <dbReference type="ARBA" id="ARBA00022962"/>
    </source>
</evidence>
<dbReference type="PANTHER" id="PTHR43418:SF4">
    <property type="entry name" value="MULTIFUNCTIONAL TRYPTOPHAN BIOSYNTHESIS PROTEIN"/>
    <property type="match status" value="1"/>
</dbReference>
<dbReference type="RefSeq" id="WP_077589320.1">
    <property type="nucleotide sequence ID" value="NZ_CP019640.1"/>
</dbReference>
<dbReference type="GO" id="GO:0005829">
    <property type="term" value="C:cytosol"/>
    <property type="evidence" value="ECO:0007669"/>
    <property type="project" value="TreeGrafter"/>
</dbReference>
<dbReference type="PANTHER" id="PTHR43418">
    <property type="entry name" value="MULTIFUNCTIONAL TRYPTOPHAN BIOSYNTHESIS PROTEIN-RELATED"/>
    <property type="match status" value="1"/>
</dbReference>
<dbReference type="Gene3D" id="3.40.50.880">
    <property type="match status" value="1"/>
</dbReference>
<dbReference type="FunFam" id="3.40.50.880:FF:000003">
    <property type="entry name" value="Anthranilate synthase component II"/>
    <property type="match status" value="1"/>
</dbReference>
<dbReference type="GO" id="GO:0000162">
    <property type="term" value="P:L-tryptophan biosynthetic process"/>
    <property type="evidence" value="ECO:0007669"/>
    <property type="project" value="TreeGrafter"/>
</dbReference>
<evidence type="ECO:0000313" key="3">
    <source>
        <dbReference type="EMBL" id="AQQ53426.1"/>
    </source>
</evidence>
<proteinExistence type="predicted"/>
<dbReference type="InterPro" id="IPR006221">
    <property type="entry name" value="TrpG/PapA_dom"/>
</dbReference>
<dbReference type="PRINTS" id="PR00097">
    <property type="entry name" value="ANTSNTHASEII"/>
</dbReference>
<dbReference type="NCBIfam" id="TIGR00566">
    <property type="entry name" value="trpG_papA"/>
    <property type="match status" value="1"/>
</dbReference>
<feature type="domain" description="Glutamine amidotransferase" evidence="2">
    <location>
        <begin position="4"/>
        <end position="187"/>
    </location>
</feature>
<protein>
    <submittedName>
        <fullName evidence="3">Aminodeoxychorismate/anthranilate synthase component II</fullName>
    </submittedName>
</protein>
<name>A0A1Q2KZ63_9BACL</name>
<dbReference type="Pfam" id="PF00117">
    <property type="entry name" value="GATase"/>
    <property type="match status" value="1"/>
</dbReference>
<keyword evidence="1" id="KW-0315">Glutamine amidotransferase</keyword>
<keyword evidence="4" id="KW-1185">Reference proteome</keyword>
<accession>A0A1Q2KZ63</accession>
<dbReference type="PRINTS" id="PR00099">
    <property type="entry name" value="CPSGATASE"/>
</dbReference>
<dbReference type="EMBL" id="CP019640">
    <property type="protein sequence ID" value="AQQ53426.1"/>
    <property type="molecule type" value="Genomic_DNA"/>
</dbReference>
<dbReference type="InterPro" id="IPR050472">
    <property type="entry name" value="Anth_synth/Amidotransfase"/>
</dbReference>
<reference evidence="3 4" key="1">
    <citation type="submission" date="2017-02" db="EMBL/GenBank/DDBJ databases">
        <title>The complete genomic sequence of a novel cold adapted crude oil-degrading bacterium Planococcus qaidamina Y42.</title>
        <authorList>
            <person name="Yang R."/>
        </authorList>
    </citation>
    <scope>NUCLEOTIDE SEQUENCE [LARGE SCALE GENOMIC DNA]</scope>
    <source>
        <strain evidence="3 4">Y42</strain>
    </source>
</reference>
<evidence type="ECO:0000259" key="2">
    <source>
        <dbReference type="Pfam" id="PF00117"/>
    </source>
</evidence>
<dbReference type="KEGG" id="pmar:B0X71_10300"/>
<dbReference type="PROSITE" id="PS51273">
    <property type="entry name" value="GATASE_TYPE_1"/>
    <property type="match status" value="1"/>
</dbReference>
<dbReference type="SUPFAM" id="SSF52317">
    <property type="entry name" value="Class I glutamine amidotransferase-like"/>
    <property type="match status" value="1"/>
</dbReference>
<dbReference type="GO" id="GO:0004049">
    <property type="term" value="F:anthranilate synthase activity"/>
    <property type="evidence" value="ECO:0007669"/>
    <property type="project" value="TreeGrafter"/>
</dbReference>
<dbReference type="InterPro" id="IPR029062">
    <property type="entry name" value="Class_I_gatase-like"/>
</dbReference>